<dbReference type="InterPro" id="IPR001173">
    <property type="entry name" value="Glyco_trans_2-like"/>
</dbReference>
<protein>
    <submittedName>
        <fullName evidence="2">Glycosyltransferase involved in cell wall biosynthesis</fullName>
    </submittedName>
</protein>
<dbReference type="RefSeq" id="WP_125486609.1">
    <property type="nucleotide sequence ID" value="NZ_RSDW01000001.1"/>
</dbReference>
<dbReference type="OrthoDB" id="111731at2"/>
<organism evidence="2 3">
    <name type="scientific">Edaphobacter aggregans</name>
    <dbReference type="NCBI Taxonomy" id="570835"/>
    <lineage>
        <taxon>Bacteria</taxon>
        <taxon>Pseudomonadati</taxon>
        <taxon>Acidobacteriota</taxon>
        <taxon>Terriglobia</taxon>
        <taxon>Terriglobales</taxon>
        <taxon>Acidobacteriaceae</taxon>
        <taxon>Edaphobacter</taxon>
    </lineage>
</organism>
<evidence type="ECO:0000313" key="2">
    <source>
        <dbReference type="EMBL" id="RSL18221.1"/>
    </source>
</evidence>
<dbReference type="Gene3D" id="3.90.550.10">
    <property type="entry name" value="Spore Coat Polysaccharide Biosynthesis Protein SpsA, Chain A"/>
    <property type="match status" value="1"/>
</dbReference>
<dbReference type="GO" id="GO:0016740">
    <property type="term" value="F:transferase activity"/>
    <property type="evidence" value="ECO:0007669"/>
    <property type="project" value="UniProtKB-KW"/>
</dbReference>
<dbReference type="SUPFAM" id="SSF53448">
    <property type="entry name" value="Nucleotide-diphospho-sugar transferases"/>
    <property type="match status" value="1"/>
</dbReference>
<feature type="domain" description="Glycosyltransferase 2-like" evidence="1">
    <location>
        <begin position="7"/>
        <end position="165"/>
    </location>
</feature>
<dbReference type="PANTHER" id="PTHR43685:SF11">
    <property type="entry name" value="GLYCOSYLTRANSFERASE TAGX-RELATED"/>
    <property type="match status" value="1"/>
</dbReference>
<dbReference type="AlphaFoldDB" id="A0A3R9QC73"/>
<accession>A0A3R9QC73</accession>
<sequence length="313" mass="35567">MRSPRVTIVVPVYNGAVYLGETLESLLTQSFTDFELLVINDGSTDASGDIVRSFKDDRIRMIVQENGGLCHALNRGIEEAKGSYIARNDQDDVSFPHRLERELKVMEDHPDAIGLFSYNTKFGSKHRWSNADKLTMVAGEIREYEPLKDGSLLGSTMFVRREALQSIHGFRQSYYPVDDWDLECRLAQAGKVLVLQEPLVAYRFQTSANTYRVFAEMQEKTRWTEDSYHRRVQGVPELTFDQFMMTQPQNGWSRLARRRIDTAKLQMRIAGQDYLDGQYLAAGLHLSAAVMLNPADMAGRLWRLLGGSSSEPA</sequence>
<dbReference type="Pfam" id="PF00535">
    <property type="entry name" value="Glycos_transf_2"/>
    <property type="match status" value="1"/>
</dbReference>
<dbReference type="InterPro" id="IPR029044">
    <property type="entry name" value="Nucleotide-diphossugar_trans"/>
</dbReference>
<dbReference type="CDD" id="cd00761">
    <property type="entry name" value="Glyco_tranf_GTA_type"/>
    <property type="match status" value="1"/>
</dbReference>
<dbReference type="PANTHER" id="PTHR43685">
    <property type="entry name" value="GLYCOSYLTRANSFERASE"/>
    <property type="match status" value="1"/>
</dbReference>
<keyword evidence="2" id="KW-0808">Transferase</keyword>
<reference evidence="2 3" key="1">
    <citation type="submission" date="2018-12" db="EMBL/GenBank/DDBJ databases">
        <title>Sequencing of bacterial isolates from soil warming experiment in Harvard Forest, Massachusetts, USA.</title>
        <authorList>
            <person name="Deangelis K."/>
        </authorList>
    </citation>
    <scope>NUCLEOTIDE SEQUENCE [LARGE SCALE GENOMIC DNA]</scope>
    <source>
        <strain evidence="2 3">EB153</strain>
    </source>
</reference>
<name>A0A3R9QC73_9BACT</name>
<dbReference type="InterPro" id="IPR050834">
    <property type="entry name" value="Glycosyltransf_2"/>
</dbReference>
<proteinExistence type="predicted"/>
<dbReference type="EMBL" id="RSDW01000001">
    <property type="protein sequence ID" value="RSL18221.1"/>
    <property type="molecule type" value="Genomic_DNA"/>
</dbReference>
<evidence type="ECO:0000259" key="1">
    <source>
        <dbReference type="Pfam" id="PF00535"/>
    </source>
</evidence>
<keyword evidence="3" id="KW-1185">Reference proteome</keyword>
<dbReference type="Proteomes" id="UP000269669">
    <property type="component" value="Unassembled WGS sequence"/>
</dbReference>
<gene>
    <name evidence="2" type="ORF">EDE15_3779</name>
</gene>
<evidence type="ECO:0000313" key="3">
    <source>
        <dbReference type="Proteomes" id="UP000269669"/>
    </source>
</evidence>
<comment type="caution">
    <text evidence="2">The sequence shown here is derived from an EMBL/GenBank/DDBJ whole genome shotgun (WGS) entry which is preliminary data.</text>
</comment>